<dbReference type="SUPFAM" id="SSF46894">
    <property type="entry name" value="C-terminal effector domain of the bipartite response regulators"/>
    <property type="match status" value="1"/>
</dbReference>
<evidence type="ECO:0000256" key="2">
    <source>
        <dbReference type="ARBA" id="ARBA00023125"/>
    </source>
</evidence>
<evidence type="ECO:0000256" key="3">
    <source>
        <dbReference type="ARBA" id="ARBA00023163"/>
    </source>
</evidence>
<feature type="domain" description="HTH luxR-type" evidence="4">
    <location>
        <begin position="137"/>
        <end position="202"/>
    </location>
</feature>
<evidence type="ECO:0000313" key="6">
    <source>
        <dbReference type="Proteomes" id="UP000184292"/>
    </source>
</evidence>
<keyword evidence="3" id="KW-0804">Transcription</keyword>
<dbReference type="AlphaFoldDB" id="A0A1M6EXQ2"/>
<protein>
    <submittedName>
        <fullName evidence="5">Transcriptional regulator, LuxR family</fullName>
    </submittedName>
</protein>
<evidence type="ECO:0000256" key="1">
    <source>
        <dbReference type="ARBA" id="ARBA00023015"/>
    </source>
</evidence>
<dbReference type="InterPro" id="IPR005143">
    <property type="entry name" value="TF_LuxR_autoind-bd_dom"/>
</dbReference>
<dbReference type="InterPro" id="IPR000792">
    <property type="entry name" value="Tscrpt_reg_LuxR_C"/>
</dbReference>
<organism evidence="5 6">
    <name type="scientific">Wenxinia saemankumensis</name>
    <dbReference type="NCBI Taxonomy" id="1447782"/>
    <lineage>
        <taxon>Bacteria</taxon>
        <taxon>Pseudomonadati</taxon>
        <taxon>Pseudomonadota</taxon>
        <taxon>Alphaproteobacteria</taxon>
        <taxon>Rhodobacterales</taxon>
        <taxon>Roseobacteraceae</taxon>
        <taxon>Wenxinia</taxon>
    </lineage>
</organism>
<dbReference type="GO" id="GO:0003677">
    <property type="term" value="F:DNA binding"/>
    <property type="evidence" value="ECO:0007669"/>
    <property type="project" value="UniProtKB-KW"/>
</dbReference>
<sequence>MSESAPVDAEIFDRIAPSGYYIALRLRFHACVAVVNTLPAEWIDLYTGTGMLFVDPANRWANTEIGAIRWSDIELEDPSGVLEQARRHGLRFGLTIAIADRAGRPERSIAQLCRPDREFSDDEILVLEAELRRRHDALAPPTNITPAEIEVLALVRAGLRQKEIAWRLGVSEGAIKQRLRNARHKLGAANAAQATSIAASFNLI</sequence>
<reference evidence="5 6" key="1">
    <citation type="submission" date="2016-11" db="EMBL/GenBank/DDBJ databases">
        <authorList>
            <person name="Jaros S."/>
            <person name="Januszkiewicz K."/>
            <person name="Wedrychowicz H."/>
        </authorList>
    </citation>
    <scope>NUCLEOTIDE SEQUENCE [LARGE SCALE GENOMIC DNA]</scope>
    <source>
        <strain evidence="5 6">DSM 100565</strain>
    </source>
</reference>
<dbReference type="PANTHER" id="PTHR44688:SF16">
    <property type="entry name" value="DNA-BINDING TRANSCRIPTIONAL ACTIVATOR DEVR_DOSR"/>
    <property type="match status" value="1"/>
</dbReference>
<dbReference type="Proteomes" id="UP000184292">
    <property type="component" value="Unassembled WGS sequence"/>
</dbReference>
<dbReference type="CDD" id="cd06170">
    <property type="entry name" value="LuxR_C_like"/>
    <property type="match status" value="1"/>
</dbReference>
<accession>A0A1M6EXQ2</accession>
<evidence type="ECO:0000313" key="5">
    <source>
        <dbReference type="EMBL" id="SHI90213.1"/>
    </source>
</evidence>
<dbReference type="GO" id="GO:0006355">
    <property type="term" value="P:regulation of DNA-templated transcription"/>
    <property type="evidence" value="ECO:0007669"/>
    <property type="project" value="InterPro"/>
</dbReference>
<dbReference type="EMBL" id="FQYO01000003">
    <property type="protein sequence ID" value="SHI90213.1"/>
    <property type="molecule type" value="Genomic_DNA"/>
</dbReference>
<name>A0A1M6EXQ2_9RHOB</name>
<dbReference type="Pfam" id="PF00196">
    <property type="entry name" value="GerE"/>
    <property type="match status" value="1"/>
</dbReference>
<dbReference type="InterPro" id="IPR036693">
    <property type="entry name" value="TF_LuxR_autoind-bd_dom_sf"/>
</dbReference>
<dbReference type="Gene3D" id="1.10.10.10">
    <property type="entry name" value="Winged helix-like DNA-binding domain superfamily/Winged helix DNA-binding domain"/>
    <property type="match status" value="1"/>
</dbReference>
<dbReference type="PRINTS" id="PR00038">
    <property type="entry name" value="HTHLUXR"/>
</dbReference>
<dbReference type="SUPFAM" id="SSF75516">
    <property type="entry name" value="Pheromone-binding domain of LuxR-like quorum-sensing transcription factors"/>
    <property type="match status" value="1"/>
</dbReference>
<keyword evidence="6" id="KW-1185">Reference proteome</keyword>
<dbReference type="PANTHER" id="PTHR44688">
    <property type="entry name" value="DNA-BINDING TRANSCRIPTIONAL ACTIVATOR DEVR_DOSR"/>
    <property type="match status" value="1"/>
</dbReference>
<dbReference type="PROSITE" id="PS50043">
    <property type="entry name" value="HTH_LUXR_2"/>
    <property type="match status" value="1"/>
</dbReference>
<dbReference type="InterPro" id="IPR016032">
    <property type="entry name" value="Sig_transdc_resp-reg_C-effctor"/>
</dbReference>
<dbReference type="RefSeq" id="WP_244526336.1">
    <property type="nucleotide sequence ID" value="NZ_FQYO01000003.1"/>
</dbReference>
<dbReference type="STRING" id="1447782.SAMN05444417_2234"/>
<evidence type="ECO:0000259" key="4">
    <source>
        <dbReference type="PROSITE" id="PS50043"/>
    </source>
</evidence>
<proteinExistence type="predicted"/>
<dbReference type="SMART" id="SM00421">
    <property type="entry name" value="HTH_LUXR"/>
    <property type="match status" value="1"/>
</dbReference>
<keyword evidence="2" id="KW-0238">DNA-binding</keyword>
<dbReference type="Gene3D" id="3.30.450.80">
    <property type="entry name" value="Transcription factor LuxR-like, autoinducer-binding domain"/>
    <property type="match status" value="1"/>
</dbReference>
<dbReference type="InterPro" id="IPR036388">
    <property type="entry name" value="WH-like_DNA-bd_sf"/>
</dbReference>
<dbReference type="Pfam" id="PF03472">
    <property type="entry name" value="Autoind_bind"/>
    <property type="match status" value="1"/>
</dbReference>
<keyword evidence="1" id="KW-0805">Transcription regulation</keyword>
<gene>
    <name evidence="5" type="ORF">SAMN05444417_2234</name>
</gene>